<feature type="domain" description="DUF7660" evidence="1">
    <location>
        <begin position="35"/>
        <end position="102"/>
    </location>
</feature>
<dbReference type="Proteomes" id="UP001326110">
    <property type="component" value="Chromosome"/>
</dbReference>
<dbReference type="InterPro" id="IPR056077">
    <property type="entry name" value="DUF7660"/>
</dbReference>
<proteinExistence type="predicted"/>
<reference evidence="2 3" key="1">
    <citation type="submission" date="2023-11" db="EMBL/GenBank/DDBJ databases">
        <title>MicrobeMod: A computational toolkit for identifying prokaryotic methylation and restriction-modification with nanopore sequencing.</title>
        <authorList>
            <person name="Crits-Christoph A."/>
            <person name="Kang S.C."/>
            <person name="Lee H."/>
            <person name="Ostrov N."/>
        </authorList>
    </citation>
    <scope>NUCLEOTIDE SEQUENCE [LARGE SCALE GENOMIC DNA]</scope>
    <source>
        <strain evidence="2 3">ATCC 25935</strain>
    </source>
</reference>
<dbReference type="RefSeq" id="WP_019921080.1">
    <property type="nucleotide sequence ID" value="NZ_CP140152.1"/>
</dbReference>
<evidence type="ECO:0000259" key="1">
    <source>
        <dbReference type="Pfam" id="PF24693"/>
    </source>
</evidence>
<protein>
    <recommendedName>
        <fullName evidence="1">DUF7660 domain-containing protein</fullName>
    </recommendedName>
</protein>
<organism evidence="2 3">
    <name type="scientific">Duganella zoogloeoides</name>
    <dbReference type="NCBI Taxonomy" id="75659"/>
    <lineage>
        <taxon>Bacteria</taxon>
        <taxon>Pseudomonadati</taxon>
        <taxon>Pseudomonadota</taxon>
        <taxon>Betaproteobacteria</taxon>
        <taxon>Burkholderiales</taxon>
        <taxon>Oxalobacteraceae</taxon>
        <taxon>Telluria group</taxon>
        <taxon>Duganella</taxon>
    </lineage>
</organism>
<dbReference type="Pfam" id="PF24693">
    <property type="entry name" value="DUF7660"/>
    <property type="match status" value="1"/>
</dbReference>
<name>A0ABZ0Y6H0_9BURK</name>
<sequence>MLALTVCFGHKQTASKYAGNDYAVARKLEVVTDEATFLAFVQALAQDRRADGKTWENDSIEDFLEAAGSWADDSGFGASQGLSAASPWKKFALFLYCGKIYE</sequence>
<accession>A0ABZ0Y6H0</accession>
<evidence type="ECO:0000313" key="2">
    <source>
        <dbReference type="EMBL" id="WQH07067.1"/>
    </source>
</evidence>
<evidence type="ECO:0000313" key="3">
    <source>
        <dbReference type="Proteomes" id="UP001326110"/>
    </source>
</evidence>
<keyword evidence="3" id="KW-1185">Reference proteome</keyword>
<gene>
    <name evidence="2" type="ORF">SR858_12260</name>
</gene>
<dbReference type="EMBL" id="CP140152">
    <property type="protein sequence ID" value="WQH07067.1"/>
    <property type="molecule type" value="Genomic_DNA"/>
</dbReference>